<proteinExistence type="predicted"/>
<dbReference type="OrthoDB" id="3194910at2"/>
<dbReference type="Pfam" id="PF04237">
    <property type="entry name" value="YjbR"/>
    <property type="match status" value="1"/>
</dbReference>
<protein>
    <recommendedName>
        <fullName evidence="3">MmcQ-like protein</fullName>
    </recommendedName>
</protein>
<name>A0A2V1GNI5_9GAMM</name>
<accession>A0A2V1GNI5</accession>
<keyword evidence="2" id="KW-1185">Reference proteome</keyword>
<dbReference type="Proteomes" id="UP000244906">
    <property type="component" value="Unassembled WGS sequence"/>
</dbReference>
<gene>
    <name evidence="1" type="ORF">DC094_20380</name>
</gene>
<dbReference type="InterPro" id="IPR058532">
    <property type="entry name" value="YjbR/MT2646/Rv2570-like"/>
</dbReference>
<dbReference type="EMBL" id="QDDL01000014">
    <property type="protein sequence ID" value="PVZ63887.1"/>
    <property type="molecule type" value="Genomic_DNA"/>
</dbReference>
<evidence type="ECO:0008006" key="3">
    <source>
        <dbReference type="Google" id="ProtNLM"/>
    </source>
</evidence>
<dbReference type="PANTHER" id="PTHR35145:SF1">
    <property type="entry name" value="CYTOPLASMIC PROTEIN"/>
    <property type="match status" value="1"/>
</dbReference>
<dbReference type="InterPro" id="IPR007351">
    <property type="entry name" value="YjbR"/>
</dbReference>
<evidence type="ECO:0000313" key="2">
    <source>
        <dbReference type="Proteomes" id="UP000244906"/>
    </source>
</evidence>
<organism evidence="1 2">
    <name type="scientific">Pelagibaculum spongiae</name>
    <dbReference type="NCBI Taxonomy" id="2080658"/>
    <lineage>
        <taxon>Bacteria</taxon>
        <taxon>Pseudomonadati</taxon>
        <taxon>Pseudomonadota</taxon>
        <taxon>Gammaproteobacteria</taxon>
        <taxon>Oceanospirillales</taxon>
        <taxon>Pelagibaculum</taxon>
    </lineage>
</organism>
<comment type="caution">
    <text evidence="1">The sequence shown here is derived from an EMBL/GenBank/DDBJ whole genome shotgun (WGS) entry which is preliminary data.</text>
</comment>
<dbReference type="PANTHER" id="PTHR35145">
    <property type="entry name" value="CYTOPLASMIC PROTEIN-RELATED"/>
    <property type="match status" value="1"/>
</dbReference>
<reference evidence="1 2" key="1">
    <citation type="submission" date="2018-04" db="EMBL/GenBank/DDBJ databases">
        <title>Thalassorhabdus spongiae gen. nov., sp. nov., isolated from a marine sponge in South-West Iceland.</title>
        <authorList>
            <person name="Knobloch S."/>
            <person name="Daussin A."/>
            <person name="Johannsson R."/>
            <person name="Marteinsson V.T."/>
        </authorList>
    </citation>
    <scope>NUCLEOTIDE SEQUENCE [LARGE SCALE GENOMIC DNA]</scope>
    <source>
        <strain evidence="1 2">Hp12</strain>
    </source>
</reference>
<dbReference type="Gene3D" id="3.90.1150.30">
    <property type="match status" value="1"/>
</dbReference>
<evidence type="ECO:0000313" key="1">
    <source>
        <dbReference type="EMBL" id="PVZ63887.1"/>
    </source>
</evidence>
<dbReference type="AlphaFoldDB" id="A0A2V1GNI5"/>
<dbReference type="SUPFAM" id="SSF142906">
    <property type="entry name" value="YjbR-like"/>
    <property type="match status" value="1"/>
</dbReference>
<dbReference type="InterPro" id="IPR038056">
    <property type="entry name" value="YjbR-like_sf"/>
</dbReference>
<sequence length="125" mass="13658">MLEQYIQQLPGVKASYPFGKQVCVYKVVGKMFALLTEGQLPQQISLKALPADVTFLIDQFEAVSPGYHLNKKHWITVSLHSSTDATSNAGSELSENMLQDLVSASYALVVAKLTRADKALLESVS</sequence>
<dbReference type="RefSeq" id="WP_116688971.1">
    <property type="nucleotide sequence ID" value="NZ_CAWNYD010000014.1"/>
</dbReference>